<keyword evidence="2" id="KW-1185">Reference proteome</keyword>
<sequence>MIIKGKPVRDMSLKLNTLFRGLGCLLLLLFLVNLHSLTDTLSNSALSLQKLTAAMGPGSKASVVAEAAEPAVAETALADKAPIEEKTVTFEDEVVELREAALVRFANKFNFPNSVEFYSLASSENWMFSPATVKNKDNVLNLTTCGYYAAKNAMGLAREREPFIIDLVYDFLNQRYSVHGYFKDDRANYHQFNGTKKPVELSRNRFKNKWDVACKPLKVEKFDDILSVATLGRFEPDAEMAFKRQLNAFGANVRSEIESCITDKTLIASVPKLATRKDLCLANAQCTILDGGVGGKCDLVKKACSSDTASQLCQTTGEAITSKATDNDQAAS</sequence>
<name>A0A1Q9GTA8_9GAMM</name>
<dbReference type="EMBL" id="MJIL01000056">
    <property type="protein sequence ID" value="OLQ78332.1"/>
    <property type="molecule type" value="Genomic_DNA"/>
</dbReference>
<dbReference type="AlphaFoldDB" id="A0A1Q9GTA8"/>
<dbReference type="Proteomes" id="UP000186905">
    <property type="component" value="Unassembled WGS sequence"/>
</dbReference>
<organism evidence="1 2">
    <name type="scientific">Photobacterium proteolyticum</name>
    <dbReference type="NCBI Taxonomy" id="1903952"/>
    <lineage>
        <taxon>Bacteria</taxon>
        <taxon>Pseudomonadati</taxon>
        <taxon>Pseudomonadota</taxon>
        <taxon>Gammaproteobacteria</taxon>
        <taxon>Vibrionales</taxon>
        <taxon>Vibrionaceae</taxon>
        <taxon>Photobacterium</taxon>
    </lineage>
</organism>
<accession>A0A1Q9GTA8</accession>
<protein>
    <submittedName>
        <fullName evidence="1">Uncharacterized protein</fullName>
    </submittedName>
</protein>
<evidence type="ECO:0000313" key="2">
    <source>
        <dbReference type="Proteomes" id="UP000186905"/>
    </source>
</evidence>
<dbReference type="RefSeq" id="WP_075763184.1">
    <property type="nucleotide sequence ID" value="NZ_MJIL01000056.1"/>
</dbReference>
<gene>
    <name evidence="1" type="ORF">BIT28_00105</name>
</gene>
<proteinExistence type="predicted"/>
<comment type="caution">
    <text evidence="1">The sequence shown here is derived from an EMBL/GenBank/DDBJ whole genome shotgun (WGS) entry which is preliminary data.</text>
</comment>
<reference evidence="1 2" key="1">
    <citation type="submission" date="2016-09" db="EMBL/GenBank/DDBJ databases">
        <title>Photobacterium proteolyticum sp. nov. a protease producing bacterium isolated from ocean sediments of Laizhou Bay.</title>
        <authorList>
            <person name="Li Y."/>
        </authorList>
    </citation>
    <scope>NUCLEOTIDE SEQUENCE [LARGE SCALE GENOMIC DNA]</scope>
    <source>
        <strain evidence="1 2">13-12</strain>
    </source>
</reference>
<evidence type="ECO:0000313" key="1">
    <source>
        <dbReference type="EMBL" id="OLQ78332.1"/>
    </source>
</evidence>
<dbReference type="OrthoDB" id="5811906at2"/>